<evidence type="ECO:0000313" key="4">
    <source>
        <dbReference type="Proteomes" id="UP000320048"/>
    </source>
</evidence>
<organism evidence="3 4">
    <name type="scientific">Candidatus Segetimicrobium genomatis</name>
    <dbReference type="NCBI Taxonomy" id="2569760"/>
    <lineage>
        <taxon>Bacteria</taxon>
        <taxon>Bacillati</taxon>
        <taxon>Candidatus Sysuimicrobiota</taxon>
        <taxon>Candidatus Sysuimicrobiia</taxon>
        <taxon>Candidatus Sysuimicrobiales</taxon>
        <taxon>Candidatus Segetimicrobiaceae</taxon>
        <taxon>Candidatus Segetimicrobium</taxon>
    </lineage>
</organism>
<dbReference type="FunFam" id="3.40.50.720:FF:000084">
    <property type="entry name" value="Short-chain dehydrogenase reductase"/>
    <property type="match status" value="1"/>
</dbReference>
<sequence>MAGEITAAGGKAVVALGDLSTDAGADAVAKAAHEALGGVDILVNNAGWTLTTPFLEEDDGYWRRVIDTNLWGVIFCSRVALEWMAEHDGGVIVNVASDAGRVGTSGEAVYSAAKGGVIALTRSLAREMAARNVRINCVCPGPTETAVLVENRADPAHAARIDRMIRLIPMRRVAQPEEIAEAVAFFCTDASRYITGQVLSVSGGLTMA</sequence>
<dbReference type="PANTHER" id="PTHR42879">
    <property type="entry name" value="3-OXOACYL-(ACYL-CARRIER-PROTEIN) REDUCTASE"/>
    <property type="match status" value="1"/>
</dbReference>
<dbReference type="PANTHER" id="PTHR42879:SF2">
    <property type="entry name" value="3-OXOACYL-[ACYL-CARRIER-PROTEIN] REDUCTASE FABG"/>
    <property type="match status" value="1"/>
</dbReference>
<keyword evidence="2" id="KW-0560">Oxidoreductase</keyword>
<dbReference type="GO" id="GO:0032787">
    <property type="term" value="P:monocarboxylic acid metabolic process"/>
    <property type="evidence" value="ECO:0007669"/>
    <property type="project" value="UniProtKB-ARBA"/>
</dbReference>
<dbReference type="InterPro" id="IPR020904">
    <property type="entry name" value="Sc_DH/Rdtase_CS"/>
</dbReference>
<comment type="caution">
    <text evidence="3">The sequence shown here is derived from an EMBL/GenBank/DDBJ whole genome shotgun (WGS) entry which is preliminary data.</text>
</comment>
<evidence type="ECO:0000256" key="1">
    <source>
        <dbReference type="ARBA" id="ARBA00006484"/>
    </source>
</evidence>
<dbReference type="SUPFAM" id="SSF51735">
    <property type="entry name" value="NAD(P)-binding Rossmann-fold domains"/>
    <property type="match status" value="1"/>
</dbReference>
<accession>A0A537J271</accession>
<reference evidence="3 4" key="1">
    <citation type="journal article" date="2019" name="Nat. Microbiol.">
        <title>Mediterranean grassland soil C-N compound turnover is dependent on rainfall and depth, and is mediated by genomically divergent microorganisms.</title>
        <authorList>
            <person name="Diamond S."/>
            <person name="Andeer P.F."/>
            <person name="Li Z."/>
            <person name="Crits-Christoph A."/>
            <person name="Burstein D."/>
            <person name="Anantharaman K."/>
            <person name="Lane K.R."/>
            <person name="Thomas B.C."/>
            <person name="Pan C."/>
            <person name="Northen T.R."/>
            <person name="Banfield J.F."/>
        </authorList>
    </citation>
    <scope>NUCLEOTIDE SEQUENCE [LARGE SCALE GENOMIC DNA]</scope>
    <source>
        <strain evidence="3">NP_7</strain>
    </source>
</reference>
<dbReference type="InterPro" id="IPR050259">
    <property type="entry name" value="SDR"/>
</dbReference>
<dbReference type="PRINTS" id="PR00081">
    <property type="entry name" value="GDHRDH"/>
</dbReference>
<dbReference type="PRINTS" id="PR00080">
    <property type="entry name" value="SDRFAMILY"/>
</dbReference>
<gene>
    <name evidence="3" type="ORF">E6H04_13810</name>
</gene>
<proteinExistence type="inferred from homology"/>
<dbReference type="AlphaFoldDB" id="A0A537J271"/>
<dbReference type="InterPro" id="IPR002347">
    <property type="entry name" value="SDR_fam"/>
</dbReference>
<comment type="similarity">
    <text evidence="1">Belongs to the short-chain dehydrogenases/reductases (SDR) family.</text>
</comment>
<dbReference type="Gene3D" id="3.40.50.720">
    <property type="entry name" value="NAD(P)-binding Rossmann-like Domain"/>
    <property type="match status" value="1"/>
</dbReference>
<dbReference type="Proteomes" id="UP000320048">
    <property type="component" value="Unassembled WGS sequence"/>
</dbReference>
<dbReference type="GO" id="GO:0016491">
    <property type="term" value="F:oxidoreductase activity"/>
    <property type="evidence" value="ECO:0007669"/>
    <property type="project" value="UniProtKB-KW"/>
</dbReference>
<dbReference type="Pfam" id="PF13561">
    <property type="entry name" value="adh_short_C2"/>
    <property type="match status" value="1"/>
</dbReference>
<evidence type="ECO:0000313" key="3">
    <source>
        <dbReference type="EMBL" id="TMI77644.1"/>
    </source>
</evidence>
<dbReference type="EMBL" id="VBAO01000442">
    <property type="protein sequence ID" value="TMI77644.1"/>
    <property type="molecule type" value="Genomic_DNA"/>
</dbReference>
<name>A0A537J271_9BACT</name>
<protein>
    <submittedName>
        <fullName evidence="3">SDR family oxidoreductase</fullName>
    </submittedName>
</protein>
<dbReference type="CDD" id="cd05233">
    <property type="entry name" value="SDR_c"/>
    <property type="match status" value="1"/>
</dbReference>
<evidence type="ECO:0000256" key="2">
    <source>
        <dbReference type="ARBA" id="ARBA00023002"/>
    </source>
</evidence>
<dbReference type="InterPro" id="IPR036291">
    <property type="entry name" value="NAD(P)-bd_dom_sf"/>
</dbReference>
<dbReference type="PROSITE" id="PS00061">
    <property type="entry name" value="ADH_SHORT"/>
    <property type="match status" value="1"/>
</dbReference>